<keyword evidence="10" id="KW-1185">Reference proteome</keyword>
<dbReference type="GO" id="GO:0030170">
    <property type="term" value="F:pyridoxal phosphate binding"/>
    <property type="evidence" value="ECO:0007669"/>
    <property type="project" value="UniProtKB-UniRule"/>
</dbReference>
<comment type="pathway">
    <text evidence="2">Porphyrin-containing compound metabolism; protoporphyrin-IX biosynthesis; 5-aminolevulinate from glycine: step 1/1.</text>
</comment>
<keyword evidence="5 7" id="KW-0663">Pyridoxal phosphate</keyword>
<comment type="similarity">
    <text evidence="3">Belongs to the class-II pyridoxal-phosphate-dependent aminotransferase family. BioF subfamily.</text>
</comment>
<dbReference type="SUPFAM" id="SSF53383">
    <property type="entry name" value="PLP-dependent transferases"/>
    <property type="match status" value="1"/>
</dbReference>
<keyword evidence="6 7" id="KW-0012">Acyltransferase</keyword>
<accession>A0A7G9QRJ1</accession>
<dbReference type="Gene3D" id="3.90.1150.10">
    <property type="entry name" value="Aspartate Aminotransferase, domain 1"/>
    <property type="match status" value="1"/>
</dbReference>
<dbReference type="KEGG" id="tbv:H9L17_12320"/>
<feature type="domain" description="Aminotransferase class I/classII large" evidence="8">
    <location>
        <begin position="45"/>
        <end position="389"/>
    </location>
</feature>
<dbReference type="UniPathway" id="UPA00046">
    <property type="reaction ID" value="UER00506"/>
</dbReference>
<dbReference type="GO" id="GO:0008890">
    <property type="term" value="F:glycine C-acetyltransferase activity"/>
    <property type="evidence" value="ECO:0007669"/>
    <property type="project" value="UniProtKB-UniRule"/>
</dbReference>
<dbReference type="RefSeq" id="WP_187569728.1">
    <property type="nucleotide sequence ID" value="NZ_CP060711.1"/>
</dbReference>
<evidence type="ECO:0000259" key="8">
    <source>
        <dbReference type="Pfam" id="PF00155"/>
    </source>
</evidence>
<dbReference type="InterPro" id="IPR050087">
    <property type="entry name" value="AON_synthase_class-II"/>
</dbReference>
<evidence type="ECO:0000313" key="10">
    <source>
        <dbReference type="Proteomes" id="UP000515977"/>
    </source>
</evidence>
<dbReference type="FunFam" id="3.40.640.10:FF:000006">
    <property type="entry name" value="5-aminolevulinate synthase, mitochondrial"/>
    <property type="match status" value="1"/>
</dbReference>
<evidence type="ECO:0000256" key="5">
    <source>
        <dbReference type="ARBA" id="ARBA00022898"/>
    </source>
</evidence>
<gene>
    <name evidence="7 9" type="primary">kbl</name>
    <name evidence="9" type="ORF">H9L17_12320</name>
</gene>
<comment type="pathway">
    <text evidence="1">Cofactor biosynthesis; biotin biosynthesis.</text>
</comment>
<keyword evidence="4 7" id="KW-0808">Transferase</keyword>
<comment type="catalytic activity">
    <reaction evidence="7">
        <text>glycine + acetyl-CoA = (2S)-2-amino-3-oxobutanoate + CoA</text>
        <dbReference type="Rhea" id="RHEA:20736"/>
        <dbReference type="ChEBI" id="CHEBI:57287"/>
        <dbReference type="ChEBI" id="CHEBI:57288"/>
        <dbReference type="ChEBI" id="CHEBI:57305"/>
        <dbReference type="ChEBI" id="CHEBI:78948"/>
        <dbReference type="EC" id="2.3.1.29"/>
    </reaction>
</comment>
<dbReference type="GO" id="GO:0005829">
    <property type="term" value="C:cytosol"/>
    <property type="evidence" value="ECO:0007669"/>
    <property type="project" value="TreeGrafter"/>
</dbReference>
<comment type="cofactor">
    <cofactor evidence="7">
        <name>pyridoxal 5'-phosphate</name>
        <dbReference type="ChEBI" id="CHEBI:597326"/>
    </cofactor>
    <text evidence="7">Binds 1 pyridoxal phosphate per subunit.</text>
</comment>
<feature type="binding site" evidence="7">
    <location>
        <position position="370"/>
    </location>
    <ligand>
        <name>substrate</name>
    </ligand>
</feature>
<dbReference type="Pfam" id="PF00155">
    <property type="entry name" value="Aminotran_1_2"/>
    <property type="match status" value="1"/>
</dbReference>
<proteinExistence type="inferred from homology"/>
<feature type="binding site" description="in other chain" evidence="7">
    <location>
        <begin position="243"/>
        <end position="246"/>
    </location>
    <ligand>
        <name>pyridoxal 5'-phosphate</name>
        <dbReference type="ChEBI" id="CHEBI:597326"/>
        <note>ligand shared between dimeric partners</note>
    </ligand>
</feature>
<evidence type="ECO:0000256" key="6">
    <source>
        <dbReference type="ARBA" id="ARBA00023315"/>
    </source>
</evidence>
<dbReference type="InterPro" id="IPR011282">
    <property type="entry name" value="2am3keto_CoA_ligase"/>
</dbReference>
<evidence type="ECO:0000256" key="1">
    <source>
        <dbReference type="ARBA" id="ARBA00004746"/>
    </source>
</evidence>
<feature type="binding site" evidence="7">
    <location>
        <position position="138"/>
    </location>
    <ligand>
        <name>substrate</name>
    </ligand>
</feature>
<comment type="subunit">
    <text evidence="7">Homodimer.</text>
</comment>
<dbReference type="CDD" id="cd06454">
    <property type="entry name" value="KBL_like"/>
    <property type="match status" value="1"/>
</dbReference>
<comment type="caution">
    <text evidence="7">Lacks conserved residue(s) required for the propagation of feature annotation.</text>
</comment>
<evidence type="ECO:0000313" key="9">
    <source>
        <dbReference type="EMBL" id="QNN45966.1"/>
    </source>
</evidence>
<dbReference type="Proteomes" id="UP000515977">
    <property type="component" value="Chromosome"/>
</dbReference>
<protein>
    <recommendedName>
        <fullName evidence="7">2-amino-3-ketobutyrate coenzyme A ligase</fullName>
        <shortName evidence="7">AKB ligase</shortName>
        <ecNumber evidence="7">2.3.1.29</ecNumber>
    </recommendedName>
    <alternativeName>
        <fullName evidence="7">Glycine acetyltransferase</fullName>
    </alternativeName>
</protein>
<feature type="binding site" evidence="7">
    <location>
        <begin position="276"/>
        <end position="277"/>
    </location>
    <ligand>
        <name>pyridoxal 5'-phosphate</name>
        <dbReference type="ChEBI" id="CHEBI:597326"/>
        <note>ligand shared between dimeric partners</note>
    </ligand>
</feature>
<dbReference type="AlphaFoldDB" id="A0A7G9QRJ1"/>
<dbReference type="InterPro" id="IPR004839">
    <property type="entry name" value="Aminotransferase_I/II_large"/>
</dbReference>
<feature type="binding site" description="in other chain" evidence="7">
    <location>
        <position position="187"/>
    </location>
    <ligand>
        <name>pyridoxal 5'-phosphate</name>
        <dbReference type="ChEBI" id="CHEBI:597326"/>
        <note>ligand shared between dimeric partners</note>
    </ligand>
</feature>
<dbReference type="HAMAP" id="MF_00985">
    <property type="entry name" value="2am3keto_CoA_ligase"/>
    <property type="match status" value="1"/>
</dbReference>
<reference evidence="9 10" key="1">
    <citation type="submission" date="2020-08" db="EMBL/GenBank/DDBJ databases">
        <title>Genome sequence of Thermomonas brevis KACC 16975T.</title>
        <authorList>
            <person name="Hyun D.-W."/>
            <person name="Bae J.-W."/>
        </authorList>
    </citation>
    <scope>NUCLEOTIDE SEQUENCE [LARGE SCALE GENOMIC DNA]</scope>
    <source>
        <strain evidence="9 10">KACC 16975</strain>
    </source>
</reference>
<feature type="binding site" description="in other chain" evidence="7">
    <location>
        <begin position="113"/>
        <end position="114"/>
    </location>
    <ligand>
        <name>pyridoxal 5'-phosphate</name>
        <dbReference type="ChEBI" id="CHEBI:597326"/>
        <note>ligand shared between dimeric partners</note>
    </ligand>
</feature>
<dbReference type="InterPro" id="IPR015422">
    <property type="entry name" value="PyrdxlP-dep_Trfase_small"/>
</dbReference>
<dbReference type="PANTHER" id="PTHR13693">
    <property type="entry name" value="CLASS II AMINOTRANSFERASE/8-AMINO-7-OXONONANOATE SYNTHASE"/>
    <property type="match status" value="1"/>
</dbReference>
<evidence type="ECO:0000256" key="3">
    <source>
        <dbReference type="ARBA" id="ARBA00010008"/>
    </source>
</evidence>
<dbReference type="FunFam" id="3.90.1150.10:FF:000004">
    <property type="entry name" value="2-amino-3-ketobutyrate coenzyme A ligase"/>
    <property type="match status" value="1"/>
</dbReference>
<sequence>MTNASPLTRHYAEELDSIRAQGLFKSERIITSPQSAEIELADGRKVLNFCANNYLGLADHPDIIAAAKDALDTHGFGMASVRFICGTQDLHKQLEKTIAEFFGTEDTILYAACFDANGGLFEPLLGENDAIISDALNHASIIDGVRLCKARRYRYANCDMADLEKQLQQAKVDGARTIMITTDGVFSMDGFIAPLDEITALAAKYGALVHIDECHATGFLGATGRGSAEVKGVLDKIDIFTGTLGKAMGGALGGFTTAKKEVVELLRQRSRPYLFSNSLPPHVAAAGIKAFEMLSSAGELRARLRENTAYFRERMTAAGFEIKPGVHPICPVMLYDAPLAQRFAERLLEEGIYAIGFFFPVVAKGQARIRTQMSAAHTREHLDRAIDAFTRIGRELGVLKN</sequence>
<dbReference type="InterPro" id="IPR015424">
    <property type="entry name" value="PyrdxlP-dep_Trfase"/>
</dbReference>
<organism evidence="9 10">
    <name type="scientific">Thermomonas brevis</name>
    <dbReference type="NCBI Taxonomy" id="215691"/>
    <lineage>
        <taxon>Bacteria</taxon>
        <taxon>Pseudomonadati</taxon>
        <taxon>Pseudomonadota</taxon>
        <taxon>Gammaproteobacteria</taxon>
        <taxon>Lysobacterales</taxon>
        <taxon>Lysobacteraceae</taxon>
        <taxon>Thermomonas</taxon>
    </lineage>
</organism>
<name>A0A7G9QRJ1_9GAMM</name>
<dbReference type="InterPro" id="IPR015421">
    <property type="entry name" value="PyrdxlP-dep_Trfase_major"/>
</dbReference>
<dbReference type="PANTHER" id="PTHR13693:SF102">
    <property type="entry name" value="2-AMINO-3-KETOBUTYRATE COENZYME A LIGASE, MITOCHONDRIAL"/>
    <property type="match status" value="1"/>
</dbReference>
<evidence type="ECO:0000256" key="2">
    <source>
        <dbReference type="ARBA" id="ARBA00005029"/>
    </source>
</evidence>
<dbReference type="NCBIfam" id="TIGR01822">
    <property type="entry name" value="2am3keto_CoA"/>
    <property type="match status" value="1"/>
</dbReference>
<dbReference type="Gene3D" id="3.40.640.10">
    <property type="entry name" value="Type I PLP-dependent aspartate aminotransferase-like (Major domain)"/>
    <property type="match status" value="1"/>
</dbReference>
<comment type="pathway">
    <text evidence="7">Amino-acid degradation; L-threonine degradation via oxydo-reductase pathway; glycine from L-threonine: step 2/2.</text>
</comment>
<dbReference type="EMBL" id="CP060711">
    <property type="protein sequence ID" value="QNN45966.1"/>
    <property type="molecule type" value="Genomic_DNA"/>
</dbReference>
<evidence type="ECO:0000256" key="7">
    <source>
        <dbReference type="HAMAP-Rule" id="MF_00985"/>
    </source>
</evidence>
<dbReference type="NCBIfam" id="NF005394">
    <property type="entry name" value="PRK06939.1"/>
    <property type="match status" value="1"/>
</dbReference>
<dbReference type="EC" id="2.3.1.29" evidence="7"/>
<dbReference type="GO" id="GO:0019518">
    <property type="term" value="P:L-threonine catabolic process to glycine"/>
    <property type="evidence" value="ECO:0007669"/>
    <property type="project" value="UniProtKB-UniRule"/>
</dbReference>
<evidence type="ECO:0000256" key="4">
    <source>
        <dbReference type="ARBA" id="ARBA00022679"/>
    </source>
</evidence>
<feature type="modified residue" description="N6-(pyridoxal phosphate)lysine" evidence="7">
    <location>
        <position position="246"/>
    </location>
</feature>
<comment type="function">
    <text evidence="7">Catalyzes the cleavage of 2-amino-3-ketobutyrate to glycine and acetyl-CoA.</text>
</comment>